<evidence type="ECO:0000256" key="1">
    <source>
        <dbReference type="SAM" id="MobiDB-lite"/>
    </source>
</evidence>
<keyword evidence="5" id="KW-1185">Reference proteome</keyword>
<gene>
    <name evidence="4" type="ORF">N0V93_007483</name>
</gene>
<comment type="caution">
    <text evidence="4">The sequence shown here is derived from an EMBL/GenBank/DDBJ whole genome shotgun (WGS) entry which is preliminary data.</text>
</comment>
<dbReference type="OrthoDB" id="3647246at2759"/>
<feature type="region of interest" description="Disordered" evidence="1">
    <location>
        <begin position="1"/>
        <end position="29"/>
    </location>
</feature>
<protein>
    <submittedName>
        <fullName evidence="4">Uncharacterized protein</fullName>
    </submittedName>
</protein>
<organism evidence="4 5">
    <name type="scientific">Gnomoniopsis smithogilvyi</name>
    <dbReference type="NCBI Taxonomy" id="1191159"/>
    <lineage>
        <taxon>Eukaryota</taxon>
        <taxon>Fungi</taxon>
        <taxon>Dikarya</taxon>
        <taxon>Ascomycota</taxon>
        <taxon>Pezizomycotina</taxon>
        <taxon>Sordariomycetes</taxon>
        <taxon>Sordariomycetidae</taxon>
        <taxon>Diaporthales</taxon>
        <taxon>Gnomoniaceae</taxon>
        <taxon>Gnomoniopsis</taxon>
    </lineage>
</organism>
<dbReference type="InterPro" id="IPR057559">
    <property type="entry name" value="SAM_6"/>
</dbReference>
<dbReference type="Pfam" id="PF23395">
    <property type="entry name" value="SAM_6"/>
    <property type="match status" value="1"/>
</dbReference>
<evidence type="ECO:0000313" key="4">
    <source>
        <dbReference type="EMBL" id="KAJ4390010.1"/>
    </source>
</evidence>
<reference evidence="4" key="1">
    <citation type="submission" date="2022-10" db="EMBL/GenBank/DDBJ databases">
        <title>Tapping the CABI collections for fungal endophytes: first genome assemblies for Collariella, Neodidymelliopsis, Ascochyta clinopodiicola, Didymella pomorum, Didymosphaeria variabile, Neocosmospora piperis and Neocucurbitaria cava.</title>
        <authorList>
            <person name="Hill R."/>
        </authorList>
    </citation>
    <scope>NUCLEOTIDE SEQUENCE</scope>
    <source>
        <strain evidence="4">IMI 355082</strain>
    </source>
</reference>
<name>A0A9W8YQJ6_9PEZI</name>
<feature type="region of interest" description="Disordered" evidence="1">
    <location>
        <begin position="310"/>
        <end position="349"/>
    </location>
</feature>
<evidence type="ECO:0000259" key="3">
    <source>
        <dbReference type="Pfam" id="PF23395"/>
    </source>
</evidence>
<sequence>MEKVTPPVSPKLIPKQSVPAIDPTQLPIPPDDASSLLSDNFHAIEAIMLQDYQDVWSADTSPVREFLEDELAISGQDPFLEQPRKTLEDFKIDVPLMVDRMPQRSEGLEPFKNFVDAEMDLDPEFKRALPHDIPDDPFDRELREKLEQSAQLVLRSIEQERLQAIDAMGRVPVPVMDFLIPEPAWKRLRGNNRSETNILKWIQAGKEQLFKPPSWPVDRAAASKMIWNPLAAGADKVNENESIPAGEPLLKRYLDLPLSHEVQTSRDYIHQKEKAIVLEDDDHDEDIEMQLGSEKAMVGLVDSVRKRFMNTNTGAARKRLRRHLTEQRSPNQTKDHVGPSLLPGDSPGASGDLLANFMEVHAPQKGALRHSKYFNSGPSDAPSLSAPVLAHTKQDHTQTHQLSKASIKAPCPTMGTPTTDMTIFISITIPRRMVRALEGLAPRLTLLEQIVPSLADDADITVSPSTGLIVTSMIRVRQKPRAGTTRSMLQIRVEKASLRYEKLIILIGGDGGKDDVLGFMSSSESYALLELQGFASGLDCNVQVHFVGGGDQTLTNWVAAFIFRYSLADPKIIAGLIEPETLWEVFLRRAGFNVFAAQVVASHFRPPSDKTNADSSFQYGLGAFMTMTRDERMRHFGQLVGAGIMERVSRNVDEVWNSG</sequence>
<dbReference type="EMBL" id="JAPEVB010000004">
    <property type="protein sequence ID" value="KAJ4390010.1"/>
    <property type="molecule type" value="Genomic_DNA"/>
</dbReference>
<feature type="domain" description="DUF7102" evidence="2">
    <location>
        <begin position="422"/>
        <end position="569"/>
    </location>
</feature>
<dbReference type="Pfam" id="PF23394">
    <property type="entry name" value="DUF7102"/>
    <property type="match status" value="1"/>
</dbReference>
<evidence type="ECO:0000259" key="2">
    <source>
        <dbReference type="Pfam" id="PF23394"/>
    </source>
</evidence>
<dbReference type="Proteomes" id="UP001140453">
    <property type="component" value="Unassembled WGS sequence"/>
</dbReference>
<dbReference type="InterPro" id="IPR055528">
    <property type="entry name" value="DUF7102"/>
</dbReference>
<evidence type="ECO:0000313" key="5">
    <source>
        <dbReference type="Proteomes" id="UP001140453"/>
    </source>
</evidence>
<dbReference type="AlphaFoldDB" id="A0A9W8YQJ6"/>
<proteinExistence type="predicted"/>
<accession>A0A9W8YQJ6</accession>
<feature type="domain" description="SAM-like" evidence="3">
    <location>
        <begin position="578"/>
        <end position="650"/>
    </location>
</feature>